<dbReference type="Pfam" id="PF07712">
    <property type="entry name" value="SURNod19"/>
    <property type="match status" value="1"/>
</dbReference>
<keyword evidence="2" id="KW-1185">Reference proteome</keyword>
<organism evidence="1 2">
    <name type="scientific">Psophocarpus tetragonolobus</name>
    <name type="common">Winged bean</name>
    <name type="synonym">Dolichos tetragonolobus</name>
    <dbReference type="NCBI Taxonomy" id="3891"/>
    <lineage>
        <taxon>Eukaryota</taxon>
        <taxon>Viridiplantae</taxon>
        <taxon>Streptophyta</taxon>
        <taxon>Embryophyta</taxon>
        <taxon>Tracheophyta</taxon>
        <taxon>Spermatophyta</taxon>
        <taxon>Magnoliopsida</taxon>
        <taxon>eudicotyledons</taxon>
        <taxon>Gunneridae</taxon>
        <taxon>Pentapetalae</taxon>
        <taxon>rosids</taxon>
        <taxon>fabids</taxon>
        <taxon>Fabales</taxon>
        <taxon>Fabaceae</taxon>
        <taxon>Papilionoideae</taxon>
        <taxon>50 kb inversion clade</taxon>
        <taxon>NPAAA clade</taxon>
        <taxon>indigoferoid/millettioid clade</taxon>
        <taxon>Phaseoleae</taxon>
        <taxon>Psophocarpus</taxon>
    </lineage>
</organism>
<dbReference type="PANTHER" id="PTHR33390:SF1">
    <property type="entry name" value="STRESS UP-REGULATED NOD 19 PROTEIN"/>
    <property type="match status" value="1"/>
</dbReference>
<dbReference type="InterPro" id="IPR011692">
    <property type="entry name" value="Stress_up-reg_Nod19"/>
</dbReference>
<dbReference type="EMBL" id="JAYMYS010000003">
    <property type="protein sequence ID" value="KAK7399757.1"/>
    <property type="molecule type" value="Genomic_DNA"/>
</dbReference>
<dbReference type="Proteomes" id="UP001386955">
    <property type="component" value="Unassembled WGS sequence"/>
</dbReference>
<evidence type="ECO:0000313" key="2">
    <source>
        <dbReference type="Proteomes" id="UP001386955"/>
    </source>
</evidence>
<dbReference type="PANTHER" id="PTHR33390">
    <property type="entry name" value="STRESS UP-REGULATED NOD 19 PROTEIN"/>
    <property type="match status" value="1"/>
</dbReference>
<reference evidence="1 2" key="1">
    <citation type="submission" date="2024-01" db="EMBL/GenBank/DDBJ databases">
        <title>The genomes of 5 underutilized Papilionoideae crops provide insights into root nodulation and disease resistanc.</title>
        <authorList>
            <person name="Jiang F."/>
        </authorList>
    </citation>
    <scope>NUCLEOTIDE SEQUENCE [LARGE SCALE GENOMIC DNA]</scope>
    <source>
        <strain evidence="1">DUOXIRENSHENG_FW03</strain>
        <tissue evidence="1">Leaves</tissue>
    </source>
</reference>
<accession>A0AAN9XNG2</accession>
<proteinExistence type="predicted"/>
<dbReference type="AlphaFoldDB" id="A0AAN9XNG2"/>
<evidence type="ECO:0000313" key="1">
    <source>
        <dbReference type="EMBL" id="KAK7399757.1"/>
    </source>
</evidence>
<gene>
    <name evidence="1" type="ORF">VNO78_10946</name>
</gene>
<protein>
    <submittedName>
        <fullName evidence="1">Uncharacterized protein</fullName>
    </submittedName>
</protein>
<sequence length="139" mass="15892">MVTSLVYSITYDAMYLPKYIVSRQHNEHFHVIHAIEYQVEPCRTGHKHGNGCLHVKRTSLPMQRGGYVIYGVAHQHAGGTGSTLYGQRVFLFHGKSHTSVYVFFHYTLWEVPHLCVAVSFDFSIIAHLSQRCEECHTSV</sequence>
<name>A0AAN9XNG2_PSOTE</name>
<comment type="caution">
    <text evidence="1">The sequence shown here is derived from an EMBL/GenBank/DDBJ whole genome shotgun (WGS) entry which is preliminary data.</text>
</comment>